<dbReference type="InParanoid" id="A7EV63"/>
<keyword evidence="2" id="KW-0285">Flavoprotein</keyword>
<dbReference type="PANTHER" id="PTHR43872:SF1">
    <property type="entry name" value="MONOOXYGENASE, PUTATIVE (AFU_ORTHOLOGUE AFUA_8G02570)-RELATED"/>
    <property type="match status" value="1"/>
</dbReference>
<dbReference type="HOGENOM" id="CLU_032067_2_0_1"/>
<name>A7EV63_SCLS1</name>
<evidence type="ECO:0000256" key="4">
    <source>
        <dbReference type="ARBA" id="ARBA00023002"/>
    </source>
</evidence>
<accession>A7EV63</accession>
<dbReference type="GO" id="GO:0004499">
    <property type="term" value="F:N,N-dimethylaniline monooxygenase activity"/>
    <property type="evidence" value="ECO:0007669"/>
    <property type="project" value="InterPro"/>
</dbReference>
<dbReference type="InterPro" id="IPR020946">
    <property type="entry name" value="Flavin_mOase-like"/>
</dbReference>
<dbReference type="PANTHER" id="PTHR43872">
    <property type="entry name" value="MONOOXYGENASE, PUTATIVE (AFU_ORTHOLOGUE AFUA_8G02570)-RELATED"/>
    <property type="match status" value="1"/>
</dbReference>
<dbReference type="Proteomes" id="UP000001312">
    <property type="component" value="Unassembled WGS sequence"/>
</dbReference>
<organism evidence="6 7">
    <name type="scientific">Sclerotinia sclerotiorum (strain ATCC 18683 / 1980 / Ss-1)</name>
    <name type="common">White mold</name>
    <name type="synonym">Whetzelinia sclerotiorum</name>
    <dbReference type="NCBI Taxonomy" id="665079"/>
    <lineage>
        <taxon>Eukaryota</taxon>
        <taxon>Fungi</taxon>
        <taxon>Dikarya</taxon>
        <taxon>Ascomycota</taxon>
        <taxon>Pezizomycotina</taxon>
        <taxon>Leotiomycetes</taxon>
        <taxon>Helotiales</taxon>
        <taxon>Sclerotiniaceae</taxon>
        <taxon>Sclerotinia</taxon>
    </lineage>
</organism>
<reference evidence="7" key="1">
    <citation type="journal article" date="2011" name="PLoS Genet.">
        <title>Genomic analysis of the necrotrophic fungal pathogens Sclerotinia sclerotiorum and Botrytis cinerea.</title>
        <authorList>
            <person name="Amselem J."/>
            <person name="Cuomo C.A."/>
            <person name="van Kan J.A."/>
            <person name="Viaud M."/>
            <person name="Benito E.P."/>
            <person name="Couloux A."/>
            <person name="Coutinho P.M."/>
            <person name="de Vries R.P."/>
            <person name="Dyer P.S."/>
            <person name="Fillinger S."/>
            <person name="Fournier E."/>
            <person name="Gout L."/>
            <person name="Hahn M."/>
            <person name="Kohn L."/>
            <person name="Lapalu N."/>
            <person name="Plummer K.M."/>
            <person name="Pradier J.M."/>
            <person name="Quevillon E."/>
            <person name="Sharon A."/>
            <person name="Simon A."/>
            <person name="ten Have A."/>
            <person name="Tudzynski B."/>
            <person name="Tudzynski P."/>
            <person name="Wincker P."/>
            <person name="Andrew M."/>
            <person name="Anthouard V."/>
            <person name="Beever R.E."/>
            <person name="Beffa R."/>
            <person name="Benoit I."/>
            <person name="Bouzid O."/>
            <person name="Brault B."/>
            <person name="Chen Z."/>
            <person name="Choquer M."/>
            <person name="Collemare J."/>
            <person name="Cotton P."/>
            <person name="Danchin E.G."/>
            <person name="Da Silva C."/>
            <person name="Gautier A."/>
            <person name="Giraud C."/>
            <person name="Giraud T."/>
            <person name="Gonzalez C."/>
            <person name="Grossetete S."/>
            <person name="Guldener U."/>
            <person name="Henrissat B."/>
            <person name="Howlett B.J."/>
            <person name="Kodira C."/>
            <person name="Kretschmer M."/>
            <person name="Lappartient A."/>
            <person name="Leroch M."/>
            <person name="Levis C."/>
            <person name="Mauceli E."/>
            <person name="Neuveglise C."/>
            <person name="Oeser B."/>
            <person name="Pearson M."/>
            <person name="Poulain J."/>
            <person name="Poussereau N."/>
            <person name="Quesneville H."/>
            <person name="Rascle C."/>
            <person name="Schumacher J."/>
            <person name="Segurens B."/>
            <person name="Sexton A."/>
            <person name="Silva E."/>
            <person name="Sirven C."/>
            <person name="Soanes D.M."/>
            <person name="Talbot N.J."/>
            <person name="Templeton M."/>
            <person name="Yandava C."/>
            <person name="Yarden O."/>
            <person name="Zeng Q."/>
            <person name="Rollins J.A."/>
            <person name="Lebrun M.H."/>
            <person name="Dickman M."/>
        </authorList>
    </citation>
    <scope>NUCLEOTIDE SEQUENCE [LARGE SCALE GENOMIC DNA]</scope>
    <source>
        <strain evidence="7">ATCC 18683 / 1980 / Ss-1</strain>
    </source>
</reference>
<evidence type="ECO:0008006" key="8">
    <source>
        <dbReference type="Google" id="ProtNLM"/>
    </source>
</evidence>
<dbReference type="InterPro" id="IPR051820">
    <property type="entry name" value="FAD-binding_MO"/>
</dbReference>
<dbReference type="InterPro" id="IPR036188">
    <property type="entry name" value="FAD/NAD-bd_sf"/>
</dbReference>
<keyword evidence="7" id="KW-1185">Reference proteome</keyword>
<keyword evidence="4" id="KW-0560">Oxidoreductase</keyword>
<dbReference type="SUPFAM" id="SSF51905">
    <property type="entry name" value="FAD/NAD(P)-binding domain"/>
    <property type="match status" value="1"/>
</dbReference>
<dbReference type="GO" id="GO:0050661">
    <property type="term" value="F:NADP binding"/>
    <property type="evidence" value="ECO:0007669"/>
    <property type="project" value="InterPro"/>
</dbReference>
<dbReference type="GO" id="GO:0050660">
    <property type="term" value="F:flavin adenine dinucleotide binding"/>
    <property type="evidence" value="ECO:0007669"/>
    <property type="project" value="InterPro"/>
</dbReference>
<evidence type="ECO:0000313" key="7">
    <source>
        <dbReference type="Proteomes" id="UP000001312"/>
    </source>
</evidence>
<sequence length="515" mass="57763">MYELVDRTTTDYYNSPPIREGGGRCLGLGALLRAGNASLTSEFPDLTYTILENRGAIGGTWDLFRYPGIRSDSNLYTFGLSWYPWTSPTLIADGESIRTYFQEAAEKFGIDKNIKFHHNVTAADWSTEQQQWSVSVEAGGSKSTIKGRWIVWGTGYYNYNEPLKTEIPGLDNFKGQNVHPQFWPEDLDYTDKKIVVIGSGATAITLIPNLAEKAAKVTMLQRSPTWIIGVPKTSSGGDVLRKFLPDSVADQLIRWRFLVLPLLFFHFCRFFPDFARSILHKGIKKQIPSTIPIDPHFSPKYNPWEQRICACPDGDFFKCLHSGKADVVTDTIKTVTSSGIELDSGKTLDADIIVTATGLKMQMAGGAKVSIDGVPYDYPKKYMWRGVMLQDMPNAITVIGYVNASWTLGAENTASVLVRLMKHMRERNLITAVPRLPSEKMQSGPLFNLSSTYMQMGKAILPMTGDRGMWKLRQNYLVDYWVAEYGSVTDDLEFVSAGGAAFNKDQLWWISIRLL</sequence>
<evidence type="ECO:0000256" key="2">
    <source>
        <dbReference type="ARBA" id="ARBA00022630"/>
    </source>
</evidence>
<keyword evidence="5" id="KW-0503">Monooxygenase</keyword>
<dbReference type="KEGG" id="ssl:SS1G_09221"/>
<keyword evidence="3" id="KW-0274">FAD</keyword>
<evidence type="ECO:0000313" key="6">
    <source>
        <dbReference type="EMBL" id="EDN93355.1"/>
    </source>
</evidence>
<evidence type="ECO:0000256" key="5">
    <source>
        <dbReference type="ARBA" id="ARBA00023033"/>
    </source>
</evidence>
<gene>
    <name evidence="6" type="ORF">SS1G_09221</name>
</gene>
<dbReference type="OMA" id="ASWTLKC"/>
<dbReference type="EMBL" id="CH476633">
    <property type="protein sequence ID" value="EDN93355.1"/>
    <property type="molecule type" value="Genomic_DNA"/>
</dbReference>
<dbReference type="eggNOG" id="KOG1399">
    <property type="taxonomic scope" value="Eukaryota"/>
</dbReference>
<dbReference type="Pfam" id="PF00743">
    <property type="entry name" value="FMO-like"/>
    <property type="match status" value="1"/>
</dbReference>
<protein>
    <recommendedName>
        <fullName evidence="8">FAD/NAD(P)-binding domain-containing protein</fullName>
    </recommendedName>
</protein>
<dbReference type="AlphaFoldDB" id="A7EV63"/>
<evidence type="ECO:0000256" key="1">
    <source>
        <dbReference type="ARBA" id="ARBA00001974"/>
    </source>
</evidence>
<proteinExistence type="predicted"/>
<evidence type="ECO:0000256" key="3">
    <source>
        <dbReference type="ARBA" id="ARBA00022827"/>
    </source>
</evidence>
<dbReference type="GeneID" id="5485938"/>
<dbReference type="GO" id="GO:0004497">
    <property type="term" value="F:monooxygenase activity"/>
    <property type="evidence" value="ECO:0000318"/>
    <property type="project" value="GO_Central"/>
</dbReference>
<dbReference type="Gene3D" id="3.50.50.60">
    <property type="entry name" value="FAD/NAD(P)-binding domain"/>
    <property type="match status" value="3"/>
</dbReference>
<dbReference type="RefSeq" id="XP_001589500.1">
    <property type="nucleotide sequence ID" value="XM_001589450.1"/>
</dbReference>
<comment type="cofactor">
    <cofactor evidence="1">
        <name>FAD</name>
        <dbReference type="ChEBI" id="CHEBI:57692"/>
    </cofactor>
</comment>